<dbReference type="AlphaFoldDB" id="A0AAJ0HVJ6"/>
<sequence length="534" mass="60019">MRSNLQAPPPGGGSIETSMLDAALSESSLIVHNPPDIPVNAEILSVCGVAEENAAPGTYDYIVLDFIAWKVLFHANWFSTLDISKLLAAHGDDKLKNQVLGNSRDQIVHMPANTRDFKTGFLNQVAARARAADARKTTLFIMVFAPVTPEQDICVDFNSEKMSFITIDMIRDAIQNAIGHTKLPVVFMTASPLTAGWMCNPSLLGLPTGASEDNMIRVISQSCGAVFADYFMNVFTKRGTPFLTDEQRAKFRYDDITPIWSTDVQTNALHQFQRAIHELLEHRHTMLARRHNLDFKPENDAWPCLRPRNSRPLLGFWGVKWNEPEETDIDKVDHFSFLGEAFGNSRVSQVFHLRYLARIELATCPGDWALNGAAFTKELLSKFLLTAEPDEIYVKRVFDAIEFRASSMTLAHILAKALDLPFPGARCRYWDEGNSKQYNRFQTAFAVVHNLFGKIAVLPGEIRNEMKCVKFFRPSRWLSTAIAKKFENSSDVEIQKFVEVKVAPLVKNIRQTQFDLVKENKAIACLGMGWVGGL</sequence>
<organism evidence="1 2">
    <name type="scientific">Lasiosphaeria hispida</name>
    <dbReference type="NCBI Taxonomy" id="260671"/>
    <lineage>
        <taxon>Eukaryota</taxon>
        <taxon>Fungi</taxon>
        <taxon>Dikarya</taxon>
        <taxon>Ascomycota</taxon>
        <taxon>Pezizomycotina</taxon>
        <taxon>Sordariomycetes</taxon>
        <taxon>Sordariomycetidae</taxon>
        <taxon>Sordariales</taxon>
        <taxon>Lasiosphaeriaceae</taxon>
        <taxon>Lasiosphaeria</taxon>
    </lineage>
</organism>
<dbReference type="EMBL" id="JAUIQD010000001">
    <property type="protein sequence ID" value="KAK3363399.1"/>
    <property type="molecule type" value="Genomic_DNA"/>
</dbReference>
<name>A0AAJ0HVJ6_9PEZI</name>
<evidence type="ECO:0000313" key="2">
    <source>
        <dbReference type="Proteomes" id="UP001275084"/>
    </source>
</evidence>
<protein>
    <submittedName>
        <fullName evidence="1">Uncharacterized protein</fullName>
    </submittedName>
</protein>
<comment type="caution">
    <text evidence="1">The sequence shown here is derived from an EMBL/GenBank/DDBJ whole genome shotgun (WGS) entry which is preliminary data.</text>
</comment>
<feature type="non-terminal residue" evidence="1">
    <location>
        <position position="534"/>
    </location>
</feature>
<evidence type="ECO:0000313" key="1">
    <source>
        <dbReference type="EMBL" id="KAK3363399.1"/>
    </source>
</evidence>
<keyword evidence="2" id="KW-1185">Reference proteome</keyword>
<gene>
    <name evidence="1" type="ORF">B0T25DRAFT_596624</name>
</gene>
<accession>A0AAJ0HVJ6</accession>
<reference evidence="1" key="1">
    <citation type="journal article" date="2023" name="Mol. Phylogenet. Evol.">
        <title>Genome-scale phylogeny and comparative genomics of the fungal order Sordariales.</title>
        <authorList>
            <person name="Hensen N."/>
            <person name="Bonometti L."/>
            <person name="Westerberg I."/>
            <person name="Brannstrom I.O."/>
            <person name="Guillou S."/>
            <person name="Cros-Aarteil S."/>
            <person name="Calhoun S."/>
            <person name="Haridas S."/>
            <person name="Kuo A."/>
            <person name="Mondo S."/>
            <person name="Pangilinan J."/>
            <person name="Riley R."/>
            <person name="LaButti K."/>
            <person name="Andreopoulos B."/>
            <person name="Lipzen A."/>
            <person name="Chen C."/>
            <person name="Yan M."/>
            <person name="Daum C."/>
            <person name="Ng V."/>
            <person name="Clum A."/>
            <person name="Steindorff A."/>
            <person name="Ohm R.A."/>
            <person name="Martin F."/>
            <person name="Silar P."/>
            <person name="Natvig D.O."/>
            <person name="Lalanne C."/>
            <person name="Gautier V."/>
            <person name="Ament-Velasquez S.L."/>
            <person name="Kruys A."/>
            <person name="Hutchinson M.I."/>
            <person name="Powell A.J."/>
            <person name="Barry K."/>
            <person name="Miller A.N."/>
            <person name="Grigoriev I.V."/>
            <person name="Debuchy R."/>
            <person name="Gladieux P."/>
            <person name="Hiltunen Thoren M."/>
            <person name="Johannesson H."/>
        </authorList>
    </citation>
    <scope>NUCLEOTIDE SEQUENCE</scope>
    <source>
        <strain evidence="1">CBS 955.72</strain>
    </source>
</reference>
<proteinExistence type="predicted"/>
<reference evidence="1" key="2">
    <citation type="submission" date="2023-06" db="EMBL/GenBank/DDBJ databases">
        <authorList>
            <consortium name="Lawrence Berkeley National Laboratory"/>
            <person name="Haridas S."/>
            <person name="Hensen N."/>
            <person name="Bonometti L."/>
            <person name="Westerberg I."/>
            <person name="Brannstrom I.O."/>
            <person name="Guillou S."/>
            <person name="Cros-Aarteil S."/>
            <person name="Calhoun S."/>
            <person name="Kuo A."/>
            <person name="Mondo S."/>
            <person name="Pangilinan J."/>
            <person name="Riley R."/>
            <person name="Labutti K."/>
            <person name="Andreopoulos B."/>
            <person name="Lipzen A."/>
            <person name="Chen C."/>
            <person name="Yanf M."/>
            <person name="Daum C."/>
            <person name="Ng V."/>
            <person name="Clum A."/>
            <person name="Steindorff A."/>
            <person name="Ohm R."/>
            <person name="Martin F."/>
            <person name="Silar P."/>
            <person name="Natvig D."/>
            <person name="Lalanne C."/>
            <person name="Gautier V."/>
            <person name="Ament-Velasquez S.L."/>
            <person name="Kruys A."/>
            <person name="Hutchinson M.I."/>
            <person name="Powell A.J."/>
            <person name="Barry K."/>
            <person name="Miller A.N."/>
            <person name="Grigoriev I.V."/>
            <person name="Debuchy R."/>
            <person name="Gladieux P."/>
            <person name="Thoren M.H."/>
            <person name="Johannesson H."/>
        </authorList>
    </citation>
    <scope>NUCLEOTIDE SEQUENCE</scope>
    <source>
        <strain evidence="1">CBS 955.72</strain>
    </source>
</reference>
<dbReference type="Proteomes" id="UP001275084">
    <property type="component" value="Unassembled WGS sequence"/>
</dbReference>